<dbReference type="Proteomes" id="UP000242310">
    <property type="component" value="Unassembled WGS sequence"/>
</dbReference>
<dbReference type="GO" id="GO:2001059">
    <property type="term" value="P:D-tagatose 6-phosphate catabolic process"/>
    <property type="evidence" value="ECO:0007669"/>
    <property type="project" value="UniProtKB-UniPathway"/>
</dbReference>
<dbReference type="EMBL" id="PYAV01000004">
    <property type="protein sequence ID" value="PSL48613.1"/>
    <property type="molecule type" value="Genomic_DNA"/>
</dbReference>
<name>A0A2P8HQW2_9BACI</name>
<dbReference type="InterPro" id="IPR022463">
    <property type="entry name" value="1-PFruKinase"/>
</dbReference>
<dbReference type="Gene3D" id="3.40.1190.20">
    <property type="match status" value="1"/>
</dbReference>
<dbReference type="GO" id="GO:0016052">
    <property type="term" value="P:carbohydrate catabolic process"/>
    <property type="evidence" value="ECO:0007669"/>
    <property type="project" value="UniProtKB-ARBA"/>
</dbReference>
<dbReference type="InterPro" id="IPR017583">
    <property type="entry name" value="Tagatose/fructose_Pkinase"/>
</dbReference>
<reference evidence="10 11" key="1">
    <citation type="submission" date="2018-03" db="EMBL/GenBank/DDBJ databases">
        <title>Genomic Encyclopedia of Type Strains, Phase III (KMG-III): the genomes of soil and plant-associated and newly described type strains.</title>
        <authorList>
            <person name="Whitman W."/>
        </authorList>
    </citation>
    <scope>NUCLEOTIDE SEQUENCE [LARGE SCALE GENOMIC DNA]</scope>
    <source>
        <strain evidence="10 11">CGMCC 1.07653</strain>
    </source>
</reference>
<gene>
    <name evidence="10" type="ORF">B0H94_104214</name>
</gene>
<comment type="similarity">
    <text evidence="7">Belongs to the carbohydrate kinase PfkB family. LacC subfamily.</text>
</comment>
<evidence type="ECO:0000313" key="11">
    <source>
        <dbReference type="Proteomes" id="UP000242310"/>
    </source>
</evidence>
<comment type="pathway">
    <text evidence="7">Carbohydrate metabolism; D-tagatose 6-phosphate degradation; D-glyceraldehyde 3-phosphate and glycerone phosphate from D-tagatose 6-phosphate: step 1/2.</text>
</comment>
<evidence type="ECO:0000313" key="10">
    <source>
        <dbReference type="EMBL" id="PSL48613.1"/>
    </source>
</evidence>
<evidence type="ECO:0000256" key="6">
    <source>
        <dbReference type="ARBA" id="ARBA00047745"/>
    </source>
</evidence>
<dbReference type="GO" id="GO:0008662">
    <property type="term" value="F:1-phosphofructokinase activity"/>
    <property type="evidence" value="ECO:0007669"/>
    <property type="project" value="UniProtKB-UniRule"/>
</dbReference>
<dbReference type="FunFam" id="3.40.1190.20:FF:000001">
    <property type="entry name" value="Phosphofructokinase"/>
    <property type="match status" value="1"/>
</dbReference>
<dbReference type="GO" id="GO:0044281">
    <property type="term" value="P:small molecule metabolic process"/>
    <property type="evidence" value="ECO:0007669"/>
    <property type="project" value="UniProtKB-ARBA"/>
</dbReference>
<sequence length="305" mass="32088">MIYTVTLNPALDYIVSLDALTTGSVNRAHTEQKEPGGKGINVSRMLHNLGEQSTALGFAGGFSGDWLTDRLTREGIQTSFTPIEDDTRINVKVKEQNETEINAPSPAISEAAQAQLQDQLSRVTTGDTVVFAGSVPQTLPQNIYETMILEAKSKGAYICLDASGEAFQHGLKAVPDMAKPNQHELEELFNCEIRNISDAAHYAEKLQTTYGINHVLVSLAGEGAVLVTQDGALHARPPAGALVNSVGAGDSSVAGFLAAQLASASVHGTLAYSVASGSATAFSDGFGAKADVEKLAEEVKITDLS</sequence>
<evidence type="ECO:0000256" key="4">
    <source>
        <dbReference type="ARBA" id="ARBA00022777"/>
    </source>
</evidence>
<dbReference type="PIRSF" id="PIRSF000535">
    <property type="entry name" value="1PFK/6PFK/LacC"/>
    <property type="match status" value="1"/>
</dbReference>
<dbReference type="GO" id="GO:0009024">
    <property type="term" value="F:tagatose-6-phosphate kinase activity"/>
    <property type="evidence" value="ECO:0007669"/>
    <property type="project" value="UniProtKB-EC"/>
</dbReference>
<dbReference type="GO" id="GO:0005829">
    <property type="term" value="C:cytosol"/>
    <property type="evidence" value="ECO:0007669"/>
    <property type="project" value="TreeGrafter"/>
</dbReference>
<comment type="caution">
    <text evidence="10">The sequence shown here is derived from an EMBL/GenBank/DDBJ whole genome shotgun (WGS) entry which is preliminary data.</text>
</comment>
<dbReference type="SUPFAM" id="SSF53613">
    <property type="entry name" value="Ribokinase-like"/>
    <property type="match status" value="1"/>
</dbReference>
<dbReference type="CDD" id="cd01164">
    <property type="entry name" value="FruK_PfkB_like"/>
    <property type="match status" value="1"/>
</dbReference>
<evidence type="ECO:0000256" key="5">
    <source>
        <dbReference type="ARBA" id="ARBA00022840"/>
    </source>
</evidence>
<keyword evidence="3 7" id="KW-0547">Nucleotide-binding</keyword>
<evidence type="ECO:0000259" key="9">
    <source>
        <dbReference type="Pfam" id="PF00294"/>
    </source>
</evidence>
<keyword evidence="4 8" id="KW-0418">Kinase</keyword>
<organism evidence="10 11">
    <name type="scientific">Salsuginibacillus halophilus</name>
    <dbReference type="NCBI Taxonomy" id="517424"/>
    <lineage>
        <taxon>Bacteria</taxon>
        <taxon>Bacillati</taxon>
        <taxon>Bacillota</taxon>
        <taxon>Bacilli</taxon>
        <taxon>Bacillales</taxon>
        <taxon>Bacillaceae</taxon>
        <taxon>Salsuginibacillus</taxon>
    </lineage>
</organism>
<dbReference type="PROSITE" id="PS00584">
    <property type="entry name" value="PFKB_KINASES_2"/>
    <property type="match status" value="1"/>
</dbReference>
<dbReference type="AlphaFoldDB" id="A0A2P8HQW2"/>
<dbReference type="RefSeq" id="WP_106588180.1">
    <property type="nucleotide sequence ID" value="NZ_PYAV01000004.1"/>
</dbReference>
<dbReference type="PROSITE" id="PS00583">
    <property type="entry name" value="PFKB_KINASES_1"/>
    <property type="match status" value="1"/>
</dbReference>
<evidence type="ECO:0000256" key="1">
    <source>
        <dbReference type="ARBA" id="ARBA00005380"/>
    </source>
</evidence>
<dbReference type="InterPro" id="IPR002173">
    <property type="entry name" value="Carboh/pur_kinase_PfkB_CS"/>
</dbReference>
<comment type="catalytic activity">
    <reaction evidence="7">
        <text>D-tagatofuranose 6-phosphate + ATP = D-tagatofuranose 1,6-bisphosphate + ADP + H(+)</text>
        <dbReference type="Rhea" id="RHEA:12420"/>
        <dbReference type="ChEBI" id="CHEBI:15378"/>
        <dbReference type="ChEBI" id="CHEBI:30616"/>
        <dbReference type="ChEBI" id="CHEBI:58694"/>
        <dbReference type="ChEBI" id="CHEBI:58695"/>
        <dbReference type="ChEBI" id="CHEBI:456216"/>
        <dbReference type="EC" id="2.7.1.144"/>
    </reaction>
</comment>
<dbReference type="GO" id="GO:0005988">
    <property type="term" value="P:lactose metabolic process"/>
    <property type="evidence" value="ECO:0007669"/>
    <property type="project" value="UniProtKB-KW"/>
</dbReference>
<dbReference type="GO" id="GO:0005524">
    <property type="term" value="F:ATP binding"/>
    <property type="evidence" value="ECO:0007669"/>
    <property type="project" value="UniProtKB-UniRule"/>
</dbReference>
<feature type="domain" description="Carbohydrate kinase PfkB" evidence="9">
    <location>
        <begin position="7"/>
        <end position="285"/>
    </location>
</feature>
<dbReference type="NCBIfam" id="TIGR03828">
    <property type="entry name" value="pfkB"/>
    <property type="match status" value="1"/>
</dbReference>
<dbReference type="OrthoDB" id="9801219at2"/>
<evidence type="ECO:0000256" key="3">
    <source>
        <dbReference type="ARBA" id="ARBA00022741"/>
    </source>
</evidence>
<comment type="function">
    <text evidence="8">Catalyzes the ATP-dependent phosphorylation of fructose-l-phosphate to fructose-l,6-bisphosphate.</text>
</comment>
<comment type="similarity">
    <text evidence="1">Belongs to the carbohydrate kinase pfkB family.</text>
</comment>
<evidence type="ECO:0000256" key="8">
    <source>
        <dbReference type="RuleBase" id="RU369061"/>
    </source>
</evidence>
<dbReference type="PANTHER" id="PTHR46566:SF1">
    <property type="entry name" value="1-PHOSPHOFRUCTOKINASE"/>
    <property type="match status" value="1"/>
</dbReference>
<proteinExistence type="inferred from homology"/>
<dbReference type="InterPro" id="IPR029056">
    <property type="entry name" value="Ribokinase-like"/>
</dbReference>
<evidence type="ECO:0000256" key="7">
    <source>
        <dbReference type="PIRNR" id="PIRNR000535"/>
    </source>
</evidence>
<protein>
    <recommendedName>
        <fullName evidence="7">Tagatose-6-phosphate kinase</fullName>
        <ecNumber evidence="7">2.7.1.144</ecNumber>
    </recommendedName>
</protein>
<keyword evidence="5 7" id="KW-0067">ATP-binding</keyword>
<comment type="catalytic activity">
    <reaction evidence="6 8">
        <text>beta-D-fructose 1-phosphate + ATP = beta-D-fructose 1,6-bisphosphate + ADP + H(+)</text>
        <dbReference type="Rhea" id="RHEA:14213"/>
        <dbReference type="ChEBI" id="CHEBI:15378"/>
        <dbReference type="ChEBI" id="CHEBI:30616"/>
        <dbReference type="ChEBI" id="CHEBI:32966"/>
        <dbReference type="ChEBI" id="CHEBI:138881"/>
        <dbReference type="ChEBI" id="CHEBI:456216"/>
        <dbReference type="EC" id="2.7.1.56"/>
    </reaction>
</comment>
<dbReference type="PANTHER" id="PTHR46566">
    <property type="entry name" value="1-PHOSPHOFRUCTOKINASE-RELATED"/>
    <property type="match status" value="1"/>
</dbReference>
<keyword evidence="7" id="KW-0423">Lactose metabolism</keyword>
<keyword evidence="2 7" id="KW-0808">Transferase</keyword>
<dbReference type="InterPro" id="IPR011611">
    <property type="entry name" value="PfkB_dom"/>
</dbReference>
<dbReference type="EC" id="2.7.1.144" evidence="7"/>
<accession>A0A2P8HQW2</accession>
<keyword evidence="11" id="KW-1185">Reference proteome</keyword>
<dbReference type="NCBIfam" id="TIGR03168">
    <property type="entry name" value="1-PFK"/>
    <property type="match status" value="1"/>
</dbReference>
<dbReference type="Pfam" id="PF00294">
    <property type="entry name" value="PfkB"/>
    <property type="match status" value="1"/>
</dbReference>
<evidence type="ECO:0000256" key="2">
    <source>
        <dbReference type="ARBA" id="ARBA00022679"/>
    </source>
</evidence>
<dbReference type="UniPathway" id="UPA00704">
    <property type="reaction ID" value="UER00715"/>
</dbReference>